<dbReference type="Gene3D" id="3.40.47.10">
    <property type="match status" value="2"/>
</dbReference>
<evidence type="ECO:0000256" key="2">
    <source>
        <dbReference type="ARBA" id="ARBA00022679"/>
    </source>
</evidence>
<dbReference type="Pfam" id="PF00108">
    <property type="entry name" value="Thiolase_N"/>
    <property type="match status" value="1"/>
</dbReference>
<dbReference type="AlphaFoldDB" id="A0AAN7SSE1"/>
<sequence length="396" mass="41975">MGCDDVYIVAACRTGIGALNGQFKDTPACVLGATVIKHCIDRAGLSPDDISEIIMGQVLTAGQGQNPARQASVAADVPLTTPAYTINMLGGSSLKAIYLGYQSIRCNTDIKFVVCGGLENMTMAQHSAYIRNAEKFDGIPLLDTMLTDGLTDALTGLQMGKVSECFSDSYKISRELQDRFALSSHNKSAKSVQSNDFVHEIVPVYKDSDSLELTKDELVETDVTLSQLSEMPVTFDGEFLKSGTVTDGNSSVNGDGAAALVLCNEIQMEMMDLVPLARIVSFAQVGVAPDELGVGIVKAMEKVLVFAGWTKSDVDLYEIDEMFASQTLYVIKHLGININKVNVAGGSIALGRPLGAHGARLVVTLLHNLHRLGLNKGIAAAGVGGGMAIAIALLRS</sequence>
<gene>
    <name evidence="7" type="ORF">RN001_000146</name>
</gene>
<dbReference type="Pfam" id="PF02803">
    <property type="entry name" value="Thiolase_C"/>
    <property type="match status" value="1"/>
</dbReference>
<dbReference type="PIRSF" id="PIRSF000429">
    <property type="entry name" value="Ac-CoA_Ac_transf"/>
    <property type="match status" value="1"/>
</dbReference>
<dbReference type="NCBIfam" id="TIGR01930">
    <property type="entry name" value="AcCoA-C-Actrans"/>
    <property type="match status" value="1"/>
</dbReference>
<organism evidence="7 8">
    <name type="scientific">Aquatica leii</name>
    <dbReference type="NCBI Taxonomy" id="1421715"/>
    <lineage>
        <taxon>Eukaryota</taxon>
        <taxon>Metazoa</taxon>
        <taxon>Ecdysozoa</taxon>
        <taxon>Arthropoda</taxon>
        <taxon>Hexapoda</taxon>
        <taxon>Insecta</taxon>
        <taxon>Pterygota</taxon>
        <taxon>Neoptera</taxon>
        <taxon>Endopterygota</taxon>
        <taxon>Coleoptera</taxon>
        <taxon>Polyphaga</taxon>
        <taxon>Elateriformia</taxon>
        <taxon>Elateroidea</taxon>
        <taxon>Lampyridae</taxon>
        <taxon>Luciolinae</taxon>
        <taxon>Aquatica</taxon>
    </lineage>
</organism>
<keyword evidence="2 4" id="KW-0808">Transferase</keyword>
<dbReference type="InterPro" id="IPR020616">
    <property type="entry name" value="Thiolase_N"/>
</dbReference>
<comment type="caution">
    <text evidence="7">The sequence shown here is derived from an EMBL/GenBank/DDBJ whole genome shotgun (WGS) entry which is preliminary data.</text>
</comment>
<accession>A0AAN7SSE1</accession>
<dbReference type="CDD" id="cd00751">
    <property type="entry name" value="thiolase"/>
    <property type="match status" value="1"/>
</dbReference>
<dbReference type="PANTHER" id="PTHR18919:SF107">
    <property type="entry name" value="ACETYL-COA ACETYLTRANSFERASE, CYTOSOLIC"/>
    <property type="match status" value="1"/>
</dbReference>
<comment type="similarity">
    <text evidence="1 4">Belongs to the thiolase-like superfamily. Thiolase family.</text>
</comment>
<evidence type="ECO:0000256" key="4">
    <source>
        <dbReference type="RuleBase" id="RU003557"/>
    </source>
</evidence>
<dbReference type="PANTHER" id="PTHR18919">
    <property type="entry name" value="ACETYL-COA C-ACYLTRANSFERASE"/>
    <property type="match status" value="1"/>
</dbReference>
<dbReference type="InterPro" id="IPR002155">
    <property type="entry name" value="Thiolase"/>
</dbReference>
<evidence type="ECO:0000256" key="3">
    <source>
        <dbReference type="ARBA" id="ARBA00023315"/>
    </source>
</evidence>
<proteinExistence type="inferred from homology"/>
<keyword evidence="3 4" id="KW-0012">Acyltransferase</keyword>
<evidence type="ECO:0000259" key="6">
    <source>
        <dbReference type="Pfam" id="PF02803"/>
    </source>
</evidence>
<feature type="domain" description="Thiolase N-terminal" evidence="5">
    <location>
        <begin position="6"/>
        <end position="265"/>
    </location>
</feature>
<evidence type="ECO:0000259" key="5">
    <source>
        <dbReference type="Pfam" id="PF00108"/>
    </source>
</evidence>
<dbReference type="EMBL" id="JARPUR010000001">
    <property type="protein sequence ID" value="KAK4883875.1"/>
    <property type="molecule type" value="Genomic_DNA"/>
</dbReference>
<dbReference type="SUPFAM" id="SSF53901">
    <property type="entry name" value="Thiolase-like"/>
    <property type="match status" value="2"/>
</dbReference>
<dbReference type="Proteomes" id="UP001353858">
    <property type="component" value="Unassembled WGS sequence"/>
</dbReference>
<keyword evidence="8" id="KW-1185">Reference proteome</keyword>
<dbReference type="InterPro" id="IPR020617">
    <property type="entry name" value="Thiolase_C"/>
</dbReference>
<evidence type="ECO:0000313" key="7">
    <source>
        <dbReference type="EMBL" id="KAK4883875.1"/>
    </source>
</evidence>
<evidence type="ECO:0000313" key="8">
    <source>
        <dbReference type="Proteomes" id="UP001353858"/>
    </source>
</evidence>
<reference evidence="8" key="1">
    <citation type="submission" date="2023-01" db="EMBL/GenBank/DDBJ databases">
        <title>Key to firefly adult light organ development and bioluminescence: homeobox transcription factors regulate luciferase expression and transportation to peroxisome.</title>
        <authorList>
            <person name="Fu X."/>
        </authorList>
    </citation>
    <scope>NUCLEOTIDE SEQUENCE [LARGE SCALE GENOMIC DNA]</scope>
</reference>
<name>A0AAN7SSE1_9COLE</name>
<dbReference type="GO" id="GO:0016747">
    <property type="term" value="F:acyltransferase activity, transferring groups other than amino-acyl groups"/>
    <property type="evidence" value="ECO:0007669"/>
    <property type="project" value="InterPro"/>
</dbReference>
<feature type="domain" description="Thiolase C-terminal" evidence="6">
    <location>
        <begin position="275"/>
        <end position="393"/>
    </location>
</feature>
<evidence type="ECO:0000256" key="1">
    <source>
        <dbReference type="ARBA" id="ARBA00010982"/>
    </source>
</evidence>
<protein>
    <submittedName>
        <fullName evidence="7">Uncharacterized protein</fullName>
    </submittedName>
</protein>
<dbReference type="InterPro" id="IPR016039">
    <property type="entry name" value="Thiolase-like"/>
</dbReference>